<dbReference type="Gene3D" id="3.30.420.10">
    <property type="entry name" value="Ribonuclease H-like superfamily/Ribonuclease H"/>
    <property type="match status" value="1"/>
</dbReference>
<keyword evidence="2" id="KW-1185">Reference proteome</keyword>
<dbReference type="PROSITE" id="PS50878">
    <property type="entry name" value="RT_POL"/>
    <property type="match status" value="1"/>
</dbReference>
<evidence type="ECO:0000313" key="1">
    <source>
        <dbReference type="EMBL" id="OLQ11289.1"/>
    </source>
</evidence>
<dbReference type="InterPro" id="IPR012337">
    <property type="entry name" value="RNaseH-like_sf"/>
</dbReference>
<organism evidence="1 2">
    <name type="scientific">Symbiodinium microadriaticum</name>
    <name type="common">Dinoflagellate</name>
    <name type="synonym">Zooxanthella microadriatica</name>
    <dbReference type="NCBI Taxonomy" id="2951"/>
    <lineage>
        <taxon>Eukaryota</taxon>
        <taxon>Sar</taxon>
        <taxon>Alveolata</taxon>
        <taxon>Dinophyceae</taxon>
        <taxon>Suessiales</taxon>
        <taxon>Symbiodiniaceae</taxon>
        <taxon>Symbiodinium</taxon>
    </lineage>
</organism>
<dbReference type="Pfam" id="PF00078">
    <property type="entry name" value="RVT_1"/>
    <property type="match status" value="1"/>
</dbReference>
<reference evidence="1 2" key="1">
    <citation type="submission" date="2016-02" db="EMBL/GenBank/DDBJ databases">
        <title>Genome analysis of coral dinoflagellate symbionts highlights evolutionary adaptations to a symbiotic lifestyle.</title>
        <authorList>
            <person name="Aranda M."/>
            <person name="Li Y."/>
            <person name="Liew Y.J."/>
            <person name="Baumgarten S."/>
            <person name="Simakov O."/>
            <person name="Wilson M."/>
            <person name="Piel J."/>
            <person name="Ashoor H."/>
            <person name="Bougouffa S."/>
            <person name="Bajic V.B."/>
            <person name="Ryu T."/>
            <person name="Ravasi T."/>
            <person name="Bayer T."/>
            <person name="Micklem G."/>
            <person name="Kim H."/>
            <person name="Bhak J."/>
            <person name="Lajeunesse T.C."/>
            <person name="Voolstra C.R."/>
        </authorList>
    </citation>
    <scope>NUCLEOTIDE SEQUENCE [LARGE SCALE GENOMIC DNA]</scope>
    <source>
        <strain evidence="1 2">CCMP2467</strain>
    </source>
</reference>
<dbReference type="InterPro" id="IPR036397">
    <property type="entry name" value="RNaseH_sf"/>
</dbReference>
<proteinExistence type="predicted"/>
<name>A0A1Q9EV68_SYMMI</name>
<dbReference type="SUPFAM" id="SSF53098">
    <property type="entry name" value="Ribonuclease H-like"/>
    <property type="match status" value="1"/>
</dbReference>
<dbReference type="AlphaFoldDB" id="A0A1Q9EV68"/>
<dbReference type="OrthoDB" id="408019at2759"/>
<evidence type="ECO:0000313" key="2">
    <source>
        <dbReference type="Proteomes" id="UP000186817"/>
    </source>
</evidence>
<dbReference type="Proteomes" id="UP000186817">
    <property type="component" value="Unassembled WGS sequence"/>
</dbReference>
<dbReference type="EMBL" id="LSRX01000061">
    <property type="protein sequence ID" value="OLQ11289.1"/>
    <property type="molecule type" value="Genomic_DNA"/>
</dbReference>
<dbReference type="InterPro" id="IPR000477">
    <property type="entry name" value="RT_dom"/>
</dbReference>
<sequence>MQQNIMTGSVRLMDDPFPVQLCATNPMKTRRIDFGLSDASIFPTEVWHRDGPCDHTAVGYCLNLFANFAGSCMPVRAPVEQLSQEEVQARFEQVWHQESFDDALSSRDLDAAWHILSSGCEQTLCAKGLHGPGVVPRSTPVEPQPRAAPSLRITPFGKESRGVQGLRRLCNRLKTLISNPTDLLLSRRIKQSLHGLRALVPELPLVRSGQEGDALEAIQALLDQRVAEEQVATLQGWRRRMEQNEHKQIAWVKERAAQAHVTAQQPPTLAASVSAIHPTSVIADHGEQWTRLWTSDRHDKQPRAEVLRILESLPQRAPWPTGLTITPDCLREAARTMVGKAPGPDAWATEHFLLMPEVWWQGLSRVWQCLLDGAEAPKEWRRSLLTLLPKRITSTRPIGLLQTAYRLGSKAICRLLREWTLSWTTSQAFGGAPHFSTADAHFRIHCAFCRGVRDYIVQDLKGFFDHLHLQDLLPILEKLGAPPSLRHMLSSIYCGSERLYTSRGFTAPKWVTATRGLLQGDPLSPLLALTVGHLWATHVLRGPAKGLIFVDDRLLWVEPSPDQEASMRDALHRSHEFDAAMQLVCEPSKCAVVTARDSSPFRSLAQQLGYPVRQTLEILGVVIDLHEGTAGPLRLAPEKLLWRLKFLQRLPATMHRKIQLLWVLVFASVFWCAGVATFESDFLQRLQTETLRVFPSSFTQEVPVFLQHVLLGWHTSPFFLRDYTALRRAVRFATHRPMWLEDAPLTEATVPWTTVLPEAAAALKRQGWRPLPHGEGIVRFDAHGRRPPPEPIIGTTMPVTALRLGLDRASERLFAVPLECYPPPPDLCHDEGERLCNALAQAIRATPSAPIFVATDGSALDDVAGASVALLPGDELFGFSDANEDQTSFRAELLALRAIADASKSCAERGCQAVLYVLCDCQSAICAVQSPANCVLPSLARAIADSIRVAGDRGLRVIVKWCPSHGKKAKWKPDYPLDGTTSRRLNELADSKAKTIMHTRHASSRREVWHHRRRQALLWSESVVQLTASTGDAYNRSCQNRRLAGFQLLEDDED</sequence>
<comment type="caution">
    <text evidence="1">The sequence shown here is derived from an EMBL/GenBank/DDBJ whole genome shotgun (WGS) entry which is preliminary data.</text>
</comment>
<accession>A0A1Q9EV68</accession>
<gene>
    <name evidence="1" type="ORF">AK812_SmicGene4921</name>
</gene>
<dbReference type="SUPFAM" id="SSF56672">
    <property type="entry name" value="DNA/RNA polymerases"/>
    <property type="match status" value="1"/>
</dbReference>
<protein>
    <submittedName>
        <fullName evidence="1">Putative 149 kDa protein</fullName>
    </submittedName>
</protein>
<dbReference type="PANTHER" id="PTHR19446">
    <property type="entry name" value="REVERSE TRANSCRIPTASES"/>
    <property type="match status" value="1"/>
</dbReference>
<dbReference type="InterPro" id="IPR043502">
    <property type="entry name" value="DNA/RNA_pol_sf"/>
</dbReference>
<dbReference type="GO" id="GO:0003676">
    <property type="term" value="F:nucleic acid binding"/>
    <property type="evidence" value="ECO:0007669"/>
    <property type="project" value="InterPro"/>
</dbReference>